<keyword evidence="1" id="KW-0812">Transmembrane</keyword>
<evidence type="ECO:0000256" key="1">
    <source>
        <dbReference type="SAM" id="Phobius"/>
    </source>
</evidence>
<organism evidence="2 3">
    <name type="scientific">Gimesia chilikensis</name>
    <dbReference type="NCBI Taxonomy" id="2605989"/>
    <lineage>
        <taxon>Bacteria</taxon>
        <taxon>Pseudomonadati</taxon>
        <taxon>Planctomycetota</taxon>
        <taxon>Planctomycetia</taxon>
        <taxon>Planctomycetales</taxon>
        <taxon>Planctomycetaceae</taxon>
        <taxon>Gimesia</taxon>
    </lineage>
</organism>
<keyword evidence="3" id="KW-1185">Reference proteome</keyword>
<dbReference type="RefSeq" id="WP_145190050.1">
    <property type="nucleotide sequence ID" value="NZ_CP036266.1"/>
</dbReference>
<feature type="transmembrane region" description="Helical" evidence="1">
    <location>
        <begin position="214"/>
        <end position="236"/>
    </location>
</feature>
<keyword evidence="1" id="KW-1133">Transmembrane helix</keyword>
<feature type="transmembrane region" description="Helical" evidence="1">
    <location>
        <begin position="187"/>
        <end position="208"/>
    </location>
</feature>
<reference evidence="2 3" key="1">
    <citation type="submission" date="2019-02" db="EMBL/GenBank/DDBJ databases">
        <title>Deep-cultivation of Planctomycetes and their phenomic and genomic characterization uncovers novel biology.</title>
        <authorList>
            <person name="Wiegand S."/>
            <person name="Jogler M."/>
            <person name="Boedeker C."/>
            <person name="Pinto D."/>
            <person name="Vollmers J."/>
            <person name="Rivas-Marin E."/>
            <person name="Kohn T."/>
            <person name="Peeters S.H."/>
            <person name="Heuer A."/>
            <person name="Rast P."/>
            <person name="Oberbeckmann S."/>
            <person name="Bunk B."/>
            <person name="Jeske O."/>
            <person name="Meyerdierks A."/>
            <person name="Storesund J.E."/>
            <person name="Kallscheuer N."/>
            <person name="Luecker S."/>
            <person name="Lage O.M."/>
            <person name="Pohl T."/>
            <person name="Merkel B.J."/>
            <person name="Hornburger P."/>
            <person name="Mueller R.-W."/>
            <person name="Bruemmer F."/>
            <person name="Labrenz M."/>
            <person name="Spormann A.M."/>
            <person name="Op den Camp H."/>
            <person name="Overmann J."/>
            <person name="Amann R."/>
            <person name="Jetten M.S.M."/>
            <person name="Mascher T."/>
            <person name="Medema M.H."/>
            <person name="Devos D.P."/>
            <person name="Kaster A.-K."/>
            <person name="Ovreas L."/>
            <person name="Rohde M."/>
            <person name="Galperin M.Y."/>
            <person name="Jogler C."/>
        </authorList>
    </citation>
    <scope>NUCLEOTIDE SEQUENCE [LARGE SCALE GENOMIC DNA]</scope>
    <source>
        <strain evidence="2 3">HG66A1</strain>
    </source>
</reference>
<dbReference type="EMBL" id="CP036266">
    <property type="protein sequence ID" value="QDT23117.1"/>
    <property type="molecule type" value="Genomic_DNA"/>
</dbReference>
<proteinExistence type="predicted"/>
<dbReference type="AlphaFoldDB" id="A0A517PUR7"/>
<protein>
    <submittedName>
        <fullName evidence="2">Uncharacterized protein</fullName>
    </submittedName>
</protein>
<gene>
    <name evidence="2" type="ORF">HG66A1_49310</name>
</gene>
<keyword evidence="1" id="KW-0472">Membrane</keyword>
<evidence type="ECO:0000313" key="3">
    <source>
        <dbReference type="Proteomes" id="UP000320421"/>
    </source>
</evidence>
<dbReference type="OrthoDB" id="248820at2"/>
<name>A0A517PUR7_9PLAN</name>
<dbReference type="Proteomes" id="UP000320421">
    <property type="component" value="Chromosome"/>
</dbReference>
<sequence length="278" mass="31868">MQEMRYTEKQIMCGMYVCWCDAMGTETRFDADTQVYQYMKSENLWNDTDLADVFYRFERQFGFESTLDEWIRELEIKGPFTLEEWERDVAPRFTFGVIARYIQKKAINTVSFQPVTVMNRECGPAGVFYGLQQVATSTAEAWRAPCRFAPSTRILGVLRGSRLDRFWDELHWRTEQKVPQISRTWDVLIAAGCLVAGGATLIAIPSSFATGNAVYAAALFVYLLAFWILSSAYQYYSDPLPPELQTFRDLALFIADLDCDAVRPLQTDLLCKGEEESS</sequence>
<accession>A0A517PUR7</accession>
<evidence type="ECO:0000313" key="2">
    <source>
        <dbReference type="EMBL" id="QDT23117.1"/>
    </source>
</evidence>